<reference evidence="2" key="2">
    <citation type="journal article" date="2017" name="Nat. Plants">
        <title>The Aegilops tauschii genome reveals multiple impacts of transposons.</title>
        <authorList>
            <person name="Zhao G."/>
            <person name="Zou C."/>
            <person name="Li K."/>
            <person name="Wang K."/>
            <person name="Li T."/>
            <person name="Gao L."/>
            <person name="Zhang X."/>
            <person name="Wang H."/>
            <person name="Yang Z."/>
            <person name="Liu X."/>
            <person name="Jiang W."/>
            <person name="Mao L."/>
            <person name="Kong X."/>
            <person name="Jiao Y."/>
            <person name="Jia J."/>
        </authorList>
    </citation>
    <scope>NUCLEOTIDE SEQUENCE [LARGE SCALE GENOMIC DNA]</scope>
    <source>
        <strain evidence="2">cv. AL8/78</strain>
    </source>
</reference>
<evidence type="ECO:0000313" key="1">
    <source>
        <dbReference type="EnsemblPlants" id="AET4Gv20260500.1"/>
    </source>
</evidence>
<dbReference type="AlphaFoldDB" id="A0A453HQ72"/>
<protein>
    <submittedName>
        <fullName evidence="1">Uncharacterized protein</fullName>
    </submittedName>
</protein>
<accession>A0A453HQ72</accession>
<dbReference type="Gramene" id="AET4Gv20260500.1">
    <property type="protein sequence ID" value="AET4Gv20260500.1"/>
    <property type="gene ID" value="AET4Gv20260500"/>
</dbReference>
<keyword evidence="2" id="KW-1185">Reference proteome</keyword>
<name>A0A453HQ72_AEGTS</name>
<reference evidence="1" key="4">
    <citation type="submission" date="2019-03" db="UniProtKB">
        <authorList>
            <consortium name="EnsemblPlants"/>
        </authorList>
    </citation>
    <scope>IDENTIFICATION</scope>
</reference>
<organism evidence="1 2">
    <name type="scientific">Aegilops tauschii subsp. strangulata</name>
    <name type="common">Goatgrass</name>
    <dbReference type="NCBI Taxonomy" id="200361"/>
    <lineage>
        <taxon>Eukaryota</taxon>
        <taxon>Viridiplantae</taxon>
        <taxon>Streptophyta</taxon>
        <taxon>Embryophyta</taxon>
        <taxon>Tracheophyta</taxon>
        <taxon>Spermatophyta</taxon>
        <taxon>Magnoliopsida</taxon>
        <taxon>Liliopsida</taxon>
        <taxon>Poales</taxon>
        <taxon>Poaceae</taxon>
        <taxon>BOP clade</taxon>
        <taxon>Pooideae</taxon>
        <taxon>Triticodae</taxon>
        <taxon>Triticeae</taxon>
        <taxon>Triticinae</taxon>
        <taxon>Aegilops</taxon>
    </lineage>
</organism>
<dbReference type="Proteomes" id="UP000015105">
    <property type="component" value="Chromosome 4D"/>
</dbReference>
<sequence>MLGLWCCFVQKRNEKKEASEKKYYDSKSFVNGE</sequence>
<evidence type="ECO:0000313" key="2">
    <source>
        <dbReference type="Proteomes" id="UP000015105"/>
    </source>
</evidence>
<reference evidence="1" key="5">
    <citation type="journal article" date="2021" name="G3 (Bethesda)">
        <title>Aegilops tauschii genome assembly Aet v5.0 features greater sequence contiguity and improved annotation.</title>
        <authorList>
            <person name="Wang L."/>
            <person name="Zhu T."/>
            <person name="Rodriguez J.C."/>
            <person name="Deal K.R."/>
            <person name="Dubcovsky J."/>
            <person name="McGuire P.E."/>
            <person name="Lux T."/>
            <person name="Spannagl M."/>
            <person name="Mayer K.F.X."/>
            <person name="Baldrich P."/>
            <person name="Meyers B.C."/>
            <person name="Huo N."/>
            <person name="Gu Y.Q."/>
            <person name="Zhou H."/>
            <person name="Devos K.M."/>
            <person name="Bennetzen J.L."/>
            <person name="Unver T."/>
            <person name="Budak H."/>
            <person name="Gulick P.J."/>
            <person name="Galiba G."/>
            <person name="Kalapos B."/>
            <person name="Nelson D.R."/>
            <person name="Li P."/>
            <person name="You F.M."/>
            <person name="Luo M.C."/>
            <person name="Dvorak J."/>
        </authorList>
    </citation>
    <scope>NUCLEOTIDE SEQUENCE [LARGE SCALE GENOMIC DNA]</scope>
    <source>
        <strain evidence="1">cv. AL8/78</strain>
    </source>
</reference>
<reference evidence="2" key="1">
    <citation type="journal article" date="2014" name="Science">
        <title>Ancient hybridizations among the ancestral genomes of bread wheat.</title>
        <authorList>
            <consortium name="International Wheat Genome Sequencing Consortium,"/>
            <person name="Marcussen T."/>
            <person name="Sandve S.R."/>
            <person name="Heier L."/>
            <person name="Spannagl M."/>
            <person name="Pfeifer M."/>
            <person name="Jakobsen K.S."/>
            <person name="Wulff B.B."/>
            <person name="Steuernagel B."/>
            <person name="Mayer K.F."/>
            <person name="Olsen O.A."/>
        </authorList>
    </citation>
    <scope>NUCLEOTIDE SEQUENCE [LARGE SCALE GENOMIC DNA]</scope>
    <source>
        <strain evidence="2">cv. AL8/78</strain>
    </source>
</reference>
<dbReference type="EnsemblPlants" id="AET4Gv20260500.1">
    <property type="protein sequence ID" value="AET4Gv20260500.1"/>
    <property type="gene ID" value="AET4Gv20260500"/>
</dbReference>
<reference evidence="1" key="3">
    <citation type="journal article" date="2017" name="Nature">
        <title>Genome sequence of the progenitor of the wheat D genome Aegilops tauschii.</title>
        <authorList>
            <person name="Luo M.C."/>
            <person name="Gu Y.Q."/>
            <person name="Puiu D."/>
            <person name="Wang H."/>
            <person name="Twardziok S.O."/>
            <person name="Deal K.R."/>
            <person name="Huo N."/>
            <person name="Zhu T."/>
            <person name="Wang L."/>
            <person name="Wang Y."/>
            <person name="McGuire P.E."/>
            <person name="Liu S."/>
            <person name="Long H."/>
            <person name="Ramasamy R.K."/>
            <person name="Rodriguez J.C."/>
            <person name="Van S.L."/>
            <person name="Yuan L."/>
            <person name="Wang Z."/>
            <person name="Xia Z."/>
            <person name="Xiao L."/>
            <person name="Anderson O.D."/>
            <person name="Ouyang S."/>
            <person name="Liang Y."/>
            <person name="Zimin A.V."/>
            <person name="Pertea G."/>
            <person name="Qi P."/>
            <person name="Bennetzen J.L."/>
            <person name="Dai X."/>
            <person name="Dawson M.W."/>
            <person name="Muller H.G."/>
            <person name="Kugler K."/>
            <person name="Rivarola-Duarte L."/>
            <person name="Spannagl M."/>
            <person name="Mayer K.F.X."/>
            <person name="Lu F.H."/>
            <person name="Bevan M.W."/>
            <person name="Leroy P."/>
            <person name="Li P."/>
            <person name="You F.M."/>
            <person name="Sun Q."/>
            <person name="Liu Z."/>
            <person name="Lyons E."/>
            <person name="Wicker T."/>
            <person name="Salzberg S.L."/>
            <person name="Devos K.M."/>
            <person name="Dvorak J."/>
        </authorList>
    </citation>
    <scope>NUCLEOTIDE SEQUENCE [LARGE SCALE GENOMIC DNA]</scope>
    <source>
        <strain evidence="1">cv. AL8/78</strain>
    </source>
</reference>
<proteinExistence type="predicted"/>